<proteinExistence type="predicted"/>
<reference evidence="2" key="1">
    <citation type="journal article" date="2023" name="G3 (Bethesda)">
        <title>Whole genome assemblies of Zophobas morio and Tenebrio molitor.</title>
        <authorList>
            <person name="Kaur S."/>
            <person name="Stinson S.A."/>
            <person name="diCenzo G.C."/>
        </authorList>
    </citation>
    <scope>NUCLEOTIDE SEQUENCE</scope>
    <source>
        <strain evidence="2">QUZm001</strain>
    </source>
</reference>
<evidence type="ECO:0000313" key="2">
    <source>
        <dbReference type="EMBL" id="KAJ3654222.1"/>
    </source>
</evidence>
<organism evidence="2 3">
    <name type="scientific">Zophobas morio</name>
    <dbReference type="NCBI Taxonomy" id="2755281"/>
    <lineage>
        <taxon>Eukaryota</taxon>
        <taxon>Metazoa</taxon>
        <taxon>Ecdysozoa</taxon>
        <taxon>Arthropoda</taxon>
        <taxon>Hexapoda</taxon>
        <taxon>Insecta</taxon>
        <taxon>Pterygota</taxon>
        <taxon>Neoptera</taxon>
        <taxon>Endopterygota</taxon>
        <taxon>Coleoptera</taxon>
        <taxon>Polyphaga</taxon>
        <taxon>Cucujiformia</taxon>
        <taxon>Tenebrionidae</taxon>
        <taxon>Zophobas</taxon>
    </lineage>
</organism>
<keyword evidence="3" id="KW-1185">Reference proteome</keyword>
<evidence type="ECO:0000256" key="1">
    <source>
        <dbReference type="SAM" id="Coils"/>
    </source>
</evidence>
<comment type="caution">
    <text evidence="2">The sequence shown here is derived from an EMBL/GenBank/DDBJ whole genome shotgun (WGS) entry which is preliminary data.</text>
</comment>
<dbReference type="SUPFAM" id="SSF57903">
    <property type="entry name" value="FYVE/PHD zinc finger"/>
    <property type="match status" value="1"/>
</dbReference>
<dbReference type="AlphaFoldDB" id="A0AA38IHK7"/>
<evidence type="ECO:0000313" key="3">
    <source>
        <dbReference type="Proteomes" id="UP001168821"/>
    </source>
</evidence>
<protein>
    <submittedName>
        <fullName evidence="2">Uncharacterized protein</fullName>
    </submittedName>
</protein>
<name>A0AA38IHK7_9CUCU</name>
<dbReference type="InterPro" id="IPR011011">
    <property type="entry name" value="Znf_FYVE_PHD"/>
</dbReference>
<dbReference type="Proteomes" id="UP001168821">
    <property type="component" value="Unassembled WGS sequence"/>
</dbReference>
<accession>A0AA38IHK7</accession>
<gene>
    <name evidence="2" type="ORF">Zmor_013424</name>
</gene>
<feature type="coiled-coil region" evidence="1">
    <location>
        <begin position="73"/>
        <end position="100"/>
    </location>
</feature>
<sequence>MAYSQQGDKVFCFVCGNPAVKKRIYCSDCSVWSHLSCADKKKCCEQNVQTSDNDTLPNQENLVQTINSLSAIVNDMKKVIEELVTENKKLREEIEHVKSGKQQTGESGPEVEEAAVEEAVERIHRSHNVRGVPEYQGEAAQQKQADEEIVMNLIKSAMPSDLGQSVLNLTRLGKLIPNRCRIIKVEFNNPNIVKKLIRHRFGNNIFFNTDLTRLQQNRAFAVRKEFKRRRDNGENNIRLRYYNGMPKIVETKNE</sequence>
<dbReference type="EMBL" id="JALNTZ010000004">
    <property type="protein sequence ID" value="KAJ3654222.1"/>
    <property type="molecule type" value="Genomic_DNA"/>
</dbReference>
<keyword evidence="1" id="KW-0175">Coiled coil</keyword>